<comment type="caution">
    <text evidence="1">The sequence shown here is derived from an EMBL/GenBank/DDBJ whole genome shotgun (WGS) entry which is preliminary data.</text>
</comment>
<keyword evidence="2" id="KW-1185">Reference proteome</keyword>
<name>A0ACB7T3Q1_HYAAI</name>
<dbReference type="EMBL" id="CM023491">
    <property type="protein sequence ID" value="KAH6940886.1"/>
    <property type="molecule type" value="Genomic_DNA"/>
</dbReference>
<proteinExistence type="predicted"/>
<protein>
    <submittedName>
        <fullName evidence="1">Uncharacterized protein</fullName>
    </submittedName>
</protein>
<organism evidence="1 2">
    <name type="scientific">Hyalomma asiaticum</name>
    <name type="common">Tick</name>
    <dbReference type="NCBI Taxonomy" id="266040"/>
    <lineage>
        <taxon>Eukaryota</taxon>
        <taxon>Metazoa</taxon>
        <taxon>Ecdysozoa</taxon>
        <taxon>Arthropoda</taxon>
        <taxon>Chelicerata</taxon>
        <taxon>Arachnida</taxon>
        <taxon>Acari</taxon>
        <taxon>Parasitiformes</taxon>
        <taxon>Ixodida</taxon>
        <taxon>Ixodoidea</taxon>
        <taxon>Ixodidae</taxon>
        <taxon>Hyalomminae</taxon>
        <taxon>Hyalomma</taxon>
    </lineage>
</organism>
<accession>A0ACB7T3Q1</accession>
<dbReference type="Proteomes" id="UP000821845">
    <property type="component" value="Chromosome 11"/>
</dbReference>
<evidence type="ECO:0000313" key="1">
    <source>
        <dbReference type="EMBL" id="KAH6940886.1"/>
    </source>
</evidence>
<sequence length="251" mass="27677">MWRLKHFKTPVTWLQALMIGAAQLPSRAPMPGIDDSIKTLWERVIGYQRRIEEILFEDRTKISNEQRALIITETNNMVQACAEFQAMATWRDGVVGELRRQLDDARREAADLRVAVALGATPGPSRSYASVLAGRSDGVPPALHPQDPLQFPLHNNRSERPSTGPLWLAPPPPSASHVAFLNLVVEDIHVSLCTFCASYGHTSRYCPVKDDPTRALCTKCAEQHLSRDCAITMAGPAVSCAPCRRRVTAAG</sequence>
<gene>
    <name evidence="1" type="ORF">HPB50_009346</name>
</gene>
<evidence type="ECO:0000313" key="2">
    <source>
        <dbReference type="Proteomes" id="UP000821845"/>
    </source>
</evidence>
<reference evidence="1" key="1">
    <citation type="submission" date="2020-05" db="EMBL/GenBank/DDBJ databases">
        <title>Large-scale comparative analyses of tick genomes elucidate their genetic diversity and vector capacities.</title>
        <authorList>
            <person name="Jia N."/>
            <person name="Wang J."/>
            <person name="Shi W."/>
            <person name="Du L."/>
            <person name="Sun Y."/>
            <person name="Zhan W."/>
            <person name="Jiang J."/>
            <person name="Wang Q."/>
            <person name="Zhang B."/>
            <person name="Ji P."/>
            <person name="Sakyi L.B."/>
            <person name="Cui X."/>
            <person name="Yuan T."/>
            <person name="Jiang B."/>
            <person name="Yang W."/>
            <person name="Lam T.T.-Y."/>
            <person name="Chang Q."/>
            <person name="Ding S."/>
            <person name="Wang X."/>
            <person name="Zhu J."/>
            <person name="Ruan X."/>
            <person name="Zhao L."/>
            <person name="Wei J."/>
            <person name="Que T."/>
            <person name="Du C."/>
            <person name="Cheng J."/>
            <person name="Dai P."/>
            <person name="Han X."/>
            <person name="Huang E."/>
            <person name="Gao Y."/>
            <person name="Liu J."/>
            <person name="Shao H."/>
            <person name="Ye R."/>
            <person name="Li L."/>
            <person name="Wei W."/>
            <person name="Wang X."/>
            <person name="Wang C."/>
            <person name="Yang T."/>
            <person name="Huo Q."/>
            <person name="Li W."/>
            <person name="Guo W."/>
            <person name="Chen H."/>
            <person name="Zhou L."/>
            <person name="Ni X."/>
            <person name="Tian J."/>
            <person name="Zhou Y."/>
            <person name="Sheng Y."/>
            <person name="Liu T."/>
            <person name="Pan Y."/>
            <person name="Xia L."/>
            <person name="Li J."/>
            <person name="Zhao F."/>
            <person name="Cao W."/>
        </authorList>
    </citation>
    <scope>NUCLEOTIDE SEQUENCE</scope>
    <source>
        <strain evidence="1">Hyas-2018</strain>
    </source>
</reference>